<proteinExistence type="predicted"/>
<dbReference type="PANTHER" id="PTHR44873">
    <property type="entry name" value="DNAJ HOMOLOG SUBFAMILY C MEMBER 30, MITOCHONDRIAL"/>
    <property type="match status" value="1"/>
</dbReference>
<dbReference type="STRING" id="456900.A0A151ID55"/>
<dbReference type="SUPFAM" id="SSF46565">
    <property type="entry name" value="Chaperone J-domain"/>
    <property type="match status" value="1"/>
</dbReference>
<dbReference type="PRINTS" id="PR00625">
    <property type="entry name" value="JDOMAIN"/>
</dbReference>
<evidence type="ECO:0000313" key="3">
    <source>
        <dbReference type="EMBL" id="KYM98316.1"/>
    </source>
</evidence>
<keyword evidence="1" id="KW-1133">Transmembrane helix</keyword>
<protein>
    <submittedName>
        <fullName evidence="3">Chaperone protein dnaJ 2</fullName>
    </submittedName>
</protein>
<keyword evidence="1" id="KW-0812">Transmembrane</keyword>
<dbReference type="AlphaFoldDB" id="A0A151ID55"/>
<dbReference type="EMBL" id="KQ977991">
    <property type="protein sequence ID" value="KYM98316.1"/>
    <property type="molecule type" value="Genomic_DNA"/>
</dbReference>
<evidence type="ECO:0000313" key="4">
    <source>
        <dbReference type="Proteomes" id="UP000078542"/>
    </source>
</evidence>
<dbReference type="Gene3D" id="1.10.287.110">
    <property type="entry name" value="DnaJ domain"/>
    <property type="match status" value="1"/>
</dbReference>
<dbReference type="InterPro" id="IPR036869">
    <property type="entry name" value="J_dom_sf"/>
</dbReference>
<dbReference type="Proteomes" id="UP000078542">
    <property type="component" value="Unassembled WGS sequence"/>
</dbReference>
<dbReference type="InterPro" id="IPR053025">
    <property type="entry name" value="Mito_ATP_Synthase-Asso"/>
</dbReference>
<evidence type="ECO:0000259" key="2">
    <source>
        <dbReference type="PROSITE" id="PS50076"/>
    </source>
</evidence>
<keyword evidence="1" id="KW-0472">Membrane</keyword>
<feature type="domain" description="J" evidence="2">
    <location>
        <begin position="23"/>
        <end position="87"/>
    </location>
</feature>
<organism evidence="3 4">
    <name type="scientific">Cyphomyrmex costatus</name>
    <dbReference type="NCBI Taxonomy" id="456900"/>
    <lineage>
        <taxon>Eukaryota</taxon>
        <taxon>Metazoa</taxon>
        <taxon>Ecdysozoa</taxon>
        <taxon>Arthropoda</taxon>
        <taxon>Hexapoda</taxon>
        <taxon>Insecta</taxon>
        <taxon>Pterygota</taxon>
        <taxon>Neoptera</taxon>
        <taxon>Endopterygota</taxon>
        <taxon>Hymenoptera</taxon>
        <taxon>Apocrita</taxon>
        <taxon>Aculeata</taxon>
        <taxon>Formicoidea</taxon>
        <taxon>Formicidae</taxon>
        <taxon>Myrmicinae</taxon>
        <taxon>Cyphomyrmex</taxon>
    </lineage>
</organism>
<evidence type="ECO:0000256" key="1">
    <source>
        <dbReference type="SAM" id="Phobius"/>
    </source>
</evidence>
<gene>
    <name evidence="3" type="ORF">ALC62_11019</name>
</gene>
<dbReference type="InterPro" id="IPR001623">
    <property type="entry name" value="DnaJ_domain"/>
</dbReference>
<feature type="transmembrane region" description="Helical" evidence="1">
    <location>
        <begin position="159"/>
        <end position="177"/>
    </location>
</feature>
<dbReference type="SMART" id="SM00271">
    <property type="entry name" value="DnaJ"/>
    <property type="match status" value="1"/>
</dbReference>
<keyword evidence="4" id="KW-1185">Reference proteome</keyword>
<reference evidence="3 4" key="1">
    <citation type="submission" date="2016-03" db="EMBL/GenBank/DDBJ databases">
        <title>Cyphomyrmex costatus WGS genome.</title>
        <authorList>
            <person name="Nygaard S."/>
            <person name="Hu H."/>
            <person name="Boomsma J."/>
            <person name="Zhang G."/>
        </authorList>
    </citation>
    <scope>NUCLEOTIDE SEQUENCE [LARGE SCALE GENOMIC DNA]</scope>
    <source>
        <strain evidence="3">MS0001</strain>
        <tissue evidence="3">Whole body</tissue>
    </source>
</reference>
<dbReference type="PANTHER" id="PTHR44873:SF1">
    <property type="entry name" value="DNAJ HOMOLOG SUBFAMILY C MEMBER 30, MITOCHONDRIAL"/>
    <property type="match status" value="1"/>
</dbReference>
<name>A0A151ID55_9HYME</name>
<accession>A0A151ID55</accession>
<dbReference type="Pfam" id="PF00226">
    <property type="entry name" value="DnaJ"/>
    <property type="match status" value="1"/>
</dbReference>
<sequence>MLHSTKSQLSRLYSTRQRTNLKNHYDTLNINPHATQNEVKSAYYKLTLQYHPDKNKSEYAKQKFQDISEAYKVLSNYEQRKIYDQDTMLRRQPEATVTQEPVFNYKDKVYSGSSKFYNYDVWIQEHYGKQLYESRFRRQKYENIRTMKEIDNHAKKNSLYVEFAIFLLTLTLIAMNFQHKYDTPTSQKLKTESKDK</sequence>
<dbReference type="CDD" id="cd06257">
    <property type="entry name" value="DnaJ"/>
    <property type="match status" value="1"/>
</dbReference>
<dbReference type="PROSITE" id="PS50076">
    <property type="entry name" value="DNAJ_2"/>
    <property type="match status" value="1"/>
</dbReference>